<dbReference type="GO" id="GO:0005524">
    <property type="term" value="F:ATP binding"/>
    <property type="evidence" value="ECO:0007669"/>
    <property type="project" value="UniProtKB-KW"/>
</dbReference>
<evidence type="ECO:0008006" key="4">
    <source>
        <dbReference type="Google" id="ProtNLM"/>
    </source>
</evidence>
<dbReference type="PANTHER" id="PTHR10695:SF46">
    <property type="entry name" value="BIFUNCTIONAL COENZYME A SYNTHASE-RELATED"/>
    <property type="match status" value="1"/>
</dbReference>
<dbReference type="InterPro" id="IPR001977">
    <property type="entry name" value="Depp_CoAkinase"/>
</dbReference>
<keyword evidence="2" id="KW-0067">ATP-binding</keyword>
<dbReference type="AlphaFoldDB" id="A0A382DRD7"/>
<sequence>MFVICSNSDVENQVSKPAMIIGITGGIASGKSTLCKYLNEKYGVIHFDADKEIHALYEPGTEGYKQVVKSFGSEILNDDKSINRKILGEKVFGKPESMEALRTAIGDIPTHFKNLLVNKYRKYPEGKVVIFEAVNLFESDYMRYIDAGWLVVTKSDSAIKRLAKRNQLSESDAKIRLGDARDWKKSEVDADYVFHNNSTLDAFLSSVDIVFTKTLQAYQDGAVSIPQWVQSHSA</sequence>
<dbReference type="CDD" id="cd02022">
    <property type="entry name" value="DPCK"/>
    <property type="match status" value="1"/>
</dbReference>
<evidence type="ECO:0000256" key="1">
    <source>
        <dbReference type="ARBA" id="ARBA00022741"/>
    </source>
</evidence>
<dbReference type="PANTHER" id="PTHR10695">
    <property type="entry name" value="DEPHOSPHO-COA KINASE-RELATED"/>
    <property type="match status" value="1"/>
</dbReference>
<dbReference type="HAMAP" id="MF_00376">
    <property type="entry name" value="Dephospho_CoA_kinase"/>
    <property type="match status" value="1"/>
</dbReference>
<dbReference type="EMBL" id="UINC01040748">
    <property type="protein sequence ID" value="SVB41056.1"/>
    <property type="molecule type" value="Genomic_DNA"/>
</dbReference>
<keyword evidence="1" id="KW-0547">Nucleotide-binding</keyword>
<evidence type="ECO:0000256" key="2">
    <source>
        <dbReference type="ARBA" id="ARBA00022840"/>
    </source>
</evidence>
<name>A0A382DRD7_9ZZZZ</name>
<dbReference type="NCBIfam" id="TIGR00152">
    <property type="entry name" value="dephospho-CoA kinase"/>
    <property type="match status" value="1"/>
</dbReference>
<accession>A0A382DRD7</accession>
<dbReference type="GO" id="GO:0004140">
    <property type="term" value="F:dephospho-CoA kinase activity"/>
    <property type="evidence" value="ECO:0007669"/>
    <property type="project" value="InterPro"/>
</dbReference>
<dbReference type="GO" id="GO:0015937">
    <property type="term" value="P:coenzyme A biosynthetic process"/>
    <property type="evidence" value="ECO:0007669"/>
    <property type="project" value="InterPro"/>
</dbReference>
<dbReference type="InterPro" id="IPR027417">
    <property type="entry name" value="P-loop_NTPase"/>
</dbReference>
<proteinExistence type="inferred from homology"/>
<gene>
    <name evidence="3" type="ORF">METZ01_LOCUS193910</name>
</gene>
<dbReference type="PROSITE" id="PS51219">
    <property type="entry name" value="DPCK"/>
    <property type="match status" value="1"/>
</dbReference>
<dbReference type="SUPFAM" id="SSF52540">
    <property type="entry name" value="P-loop containing nucleoside triphosphate hydrolases"/>
    <property type="match status" value="1"/>
</dbReference>
<dbReference type="Gene3D" id="3.40.50.300">
    <property type="entry name" value="P-loop containing nucleotide triphosphate hydrolases"/>
    <property type="match status" value="1"/>
</dbReference>
<organism evidence="3">
    <name type="scientific">marine metagenome</name>
    <dbReference type="NCBI Taxonomy" id="408172"/>
    <lineage>
        <taxon>unclassified sequences</taxon>
        <taxon>metagenomes</taxon>
        <taxon>ecological metagenomes</taxon>
    </lineage>
</organism>
<reference evidence="3" key="1">
    <citation type="submission" date="2018-05" db="EMBL/GenBank/DDBJ databases">
        <authorList>
            <person name="Lanie J.A."/>
            <person name="Ng W.-L."/>
            <person name="Kazmierczak K.M."/>
            <person name="Andrzejewski T.M."/>
            <person name="Davidsen T.M."/>
            <person name="Wayne K.J."/>
            <person name="Tettelin H."/>
            <person name="Glass J.I."/>
            <person name="Rusch D."/>
            <person name="Podicherti R."/>
            <person name="Tsui H.-C.T."/>
            <person name="Winkler M.E."/>
        </authorList>
    </citation>
    <scope>NUCLEOTIDE SEQUENCE</scope>
</reference>
<dbReference type="Pfam" id="PF01121">
    <property type="entry name" value="CoaE"/>
    <property type="match status" value="1"/>
</dbReference>
<protein>
    <recommendedName>
        <fullName evidence="4">Dephospho-CoA kinase</fullName>
    </recommendedName>
</protein>
<evidence type="ECO:0000313" key="3">
    <source>
        <dbReference type="EMBL" id="SVB41056.1"/>
    </source>
</evidence>